<sequence length="577" mass="62743">MLIYFNILTVKFLSKFSQKNSIYSMNIKHFIREFKSLSLKEDLPASLAVFLVAIPLCLGIAHASKAPLLSGLIAGIVGGLVIGALSKSPLSVSGPAAGLTAIVAAAAMELQHFEALLVAIVLAGCIQIVLGLLKAGALGNYIPSAVIKGMLAAIGVILILKQLPHLMGYDKEAEGVEHFQLQTPDLEGVTQEVNKAVGHAEGHFNTFTMIWDALQNIHWEIFLIGLASLGVILLWDKTLGKKIKTVPSSLLAVILGTLLALIVQKIFPNGAIQANHLVQLPEMNSLNDFIQQTSFPLWSALQNPKVYNAAFTIAFVASIESLLSIEAVDKLDPHKRRTPVNRELMAQGAGNILSGILGGLPVTSVIVRSSVNLVAGSKSKWSAILHGVWLLIALFLAADLINLIPLSTLSAVLIVTGFKLASPKTFIHTYQHGKDQFIPFMITLVMIVLTDLLLGVLIGLAVSSLFILYNHYRIPVLKVEKNQNRIRLLFAENLTFLNKAFVIDFLESLPNNSQVILDTSRCKFIDHDIVEALEEFSINCLDRGIQIYSDEASAQENTQISPERFEKLEALSHVPGI</sequence>
<feature type="transmembrane region" description="Helical" evidence="5">
    <location>
        <begin position="145"/>
        <end position="163"/>
    </location>
</feature>
<dbReference type="Pfam" id="PF00916">
    <property type="entry name" value="Sulfate_transp"/>
    <property type="match status" value="1"/>
</dbReference>
<dbReference type="GO" id="GO:0055085">
    <property type="term" value="P:transmembrane transport"/>
    <property type="evidence" value="ECO:0007669"/>
    <property type="project" value="InterPro"/>
</dbReference>
<dbReference type="Proteomes" id="UP000231019">
    <property type="component" value="Unassembled WGS sequence"/>
</dbReference>
<proteinExistence type="predicted"/>
<dbReference type="EMBL" id="PFFQ01000041">
    <property type="protein sequence ID" value="PIW16057.1"/>
    <property type="molecule type" value="Genomic_DNA"/>
</dbReference>
<evidence type="ECO:0000256" key="2">
    <source>
        <dbReference type="ARBA" id="ARBA00022692"/>
    </source>
</evidence>
<evidence type="ECO:0000256" key="3">
    <source>
        <dbReference type="ARBA" id="ARBA00022989"/>
    </source>
</evidence>
<dbReference type="GO" id="GO:0016020">
    <property type="term" value="C:membrane"/>
    <property type="evidence" value="ECO:0007669"/>
    <property type="project" value="UniProtKB-SubCell"/>
</dbReference>
<evidence type="ECO:0000256" key="4">
    <source>
        <dbReference type="ARBA" id="ARBA00023136"/>
    </source>
</evidence>
<dbReference type="InterPro" id="IPR011547">
    <property type="entry name" value="SLC26A/SulP_dom"/>
</dbReference>
<comment type="subcellular location">
    <subcellularLocation>
        <location evidence="1">Membrane</location>
        <topology evidence="1">Multi-pass membrane protein</topology>
    </subcellularLocation>
</comment>
<reference evidence="7 8" key="1">
    <citation type="submission" date="2017-09" db="EMBL/GenBank/DDBJ databases">
        <title>Depth-based differentiation of microbial function through sediment-hosted aquifers and enrichment of novel symbionts in the deep terrestrial subsurface.</title>
        <authorList>
            <person name="Probst A.J."/>
            <person name="Ladd B."/>
            <person name="Jarett J.K."/>
            <person name="Geller-Mcgrath D.E."/>
            <person name="Sieber C.M."/>
            <person name="Emerson J.B."/>
            <person name="Anantharaman K."/>
            <person name="Thomas B.C."/>
            <person name="Malmstrom R."/>
            <person name="Stieglmeier M."/>
            <person name="Klingl A."/>
            <person name="Woyke T."/>
            <person name="Ryan C.M."/>
            <person name="Banfield J.F."/>
        </authorList>
    </citation>
    <scope>NUCLEOTIDE SEQUENCE [LARGE SCALE GENOMIC DNA]</scope>
    <source>
        <strain evidence="7">CG17_big_fil_post_rev_8_21_14_2_50_48_46</strain>
    </source>
</reference>
<feature type="domain" description="SLC26A/SulP transporter" evidence="6">
    <location>
        <begin position="39"/>
        <end position="442"/>
    </location>
</feature>
<keyword evidence="4 5" id="KW-0472">Membrane</keyword>
<feature type="transmembrane region" description="Helical" evidence="5">
    <location>
        <begin position="115"/>
        <end position="133"/>
    </location>
</feature>
<evidence type="ECO:0000256" key="5">
    <source>
        <dbReference type="SAM" id="Phobius"/>
    </source>
</evidence>
<feature type="transmembrane region" description="Helical" evidence="5">
    <location>
        <begin position="217"/>
        <end position="235"/>
    </location>
</feature>
<dbReference type="PANTHER" id="PTHR11814">
    <property type="entry name" value="SULFATE TRANSPORTER"/>
    <property type="match status" value="1"/>
</dbReference>
<evidence type="ECO:0000256" key="1">
    <source>
        <dbReference type="ARBA" id="ARBA00004141"/>
    </source>
</evidence>
<protein>
    <recommendedName>
        <fullName evidence="6">SLC26A/SulP transporter domain-containing protein</fullName>
    </recommendedName>
</protein>
<keyword evidence="3 5" id="KW-1133">Transmembrane helix</keyword>
<comment type="caution">
    <text evidence="7">The sequence shown here is derived from an EMBL/GenBank/DDBJ whole genome shotgun (WGS) entry which is preliminary data.</text>
</comment>
<feature type="transmembrane region" description="Helical" evidence="5">
    <location>
        <begin position="43"/>
        <end position="61"/>
    </location>
</feature>
<feature type="transmembrane region" description="Helical" evidence="5">
    <location>
        <begin position="349"/>
        <end position="367"/>
    </location>
</feature>
<keyword evidence="2 5" id="KW-0812">Transmembrane</keyword>
<feature type="transmembrane region" description="Helical" evidence="5">
    <location>
        <begin position="387"/>
        <end position="416"/>
    </location>
</feature>
<feature type="transmembrane region" description="Helical" evidence="5">
    <location>
        <begin position="68"/>
        <end position="86"/>
    </location>
</feature>
<name>A0A2M7G2L5_9BACT</name>
<dbReference type="InterPro" id="IPR001902">
    <property type="entry name" value="SLC26A/SulP_fam"/>
</dbReference>
<feature type="transmembrane region" description="Helical" evidence="5">
    <location>
        <begin position="306"/>
        <end position="328"/>
    </location>
</feature>
<dbReference type="AlphaFoldDB" id="A0A2M7G2L5"/>
<gene>
    <name evidence="7" type="ORF">COW36_15200</name>
</gene>
<organism evidence="7 8">
    <name type="scientific">bacterium (Candidatus Blackallbacteria) CG17_big_fil_post_rev_8_21_14_2_50_48_46</name>
    <dbReference type="NCBI Taxonomy" id="2014261"/>
    <lineage>
        <taxon>Bacteria</taxon>
        <taxon>Candidatus Blackallbacteria</taxon>
    </lineage>
</organism>
<evidence type="ECO:0000313" key="8">
    <source>
        <dbReference type="Proteomes" id="UP000231019"/>
    </source>
</evidence>
<feature type="transmembrane region" description="Helical" evidence="5">
    <location>
        <begin position="437"/>
        <end position="469"/>
    </location>
</feature>
<evidence type="ECO:0000259" key="6">
    <source>
        <dbReference type="Pfam" id="PF00916"/>
    </source>
</evidence>
<feature type="transmembrane region" description="Helical" evidence="5">
    <location>
        <begin position="247"/>
        <end position="267"/>
    </location>
</feature>
<accession>A0A2M7G2L5</accession>
<evidence type="ECO:0000313" key="7">
    <source>
        <dbReference type="EMBL" id="PIW16057.1"/>
    </source>
</evidence>